<sequence>MLPAEVGAGSDLLACRVCLDAGGRLLPISGSGFEDIFGVLTGVQLSMEGFPRHLCAFCRATLSKCISFRDSCERSSALLQTLMEKGPLTMKDIETIDRKTNKLTNGMKREKIFHFLTHPYLQIPPIKREDNDVTPYEEIPNTADELYLELDHNFIINNPKIYKNNDPQMIIKKVKLEKENSMASSESEDGGVDASENQTNYAVVEIDITEEELCQSDVNTKNDGETDLIKKTKSIPIQLDSEISTKTTKSRAGNTKFSFKSKKRKKMGDDVYPLFDYEAFEEEFNVKIKLLSIDEQKQEIEEKKKANKSVFCCEMCGKGCNTEKTMKNHLSCHDPNTGPFECEICRCRFRTGAEVRLQRHRDTHRLSFACRDCGFISRDKSNAKLHSLVHSGKTYTCQHCGQTYKHRTSYLTHVRERHPARNVACPQCGETFLSENGVRQHRAKAHGSMRPKVYLIGSVTAYSL</sequence>
<organism evidence="1 2">
    <name type="scientific">Choristoneura fumiferana</name>
    <name type="common">Spruce budworm moth</name>
    <name type="synonym">Archips fumiferana</name>
    <dbReference type="NCBI Taxonomy" id="7141"/>
    <lineage>
        <taxon>Eukaryota</taxon>
        <taxon>Metazoa</taxon>
        <taxon>Ecdysozoa</taxon>
        <taxon>Arthropoda</taxon>
        <taxon>Hexapoda</taxon>
        <taxon>Insecta</taxon>
        <taxon>Pterygota</taxon>
        <taxon>Neoptera</taxon>
        <taxon>Endopterygota</taxon>
        <taxon>Lepidoptera</taxon>
        <taxon>Glossata</taxon>
        <taxon>Ditrysia</taxon>
        <taxon>Tortricoidea</taxon>
        <taxon>Tortricidae</taxon>
        <taxon>Tortricinae</taxon>
        <taxon>Choristoneura</taxon>
    </lineage>
</organism>
<keyword evidence="2" id="KW-1185">Reference proteome</keyword>
<name>A0ACC0K5C3_CHOFU</name>
<dbReference type="Proteomes" id="UP001064048">
    <property type="component" value="Chromosome 30"/>
</dbReference>
<accession>A0ACC0K5C3</accession>
<proteinExistence type="predicted"/>
<dbReference type="EMBL" id="CM046130">
    <property type="protein sequence ID" value="KAI8431662.1"/>
    <property type="molecule type" value="Genomic_DNA"/>
</dbReference>
<reference evidence="1 2" key="1">
    <citation type="journal article" date="2022" name="Genome Biol. Evol.">
        <title>The Spruce Budworm Genome: Reconstructing the Evolutionary History of Antifreeze Proteins.</title>
        <authorList>
            <person name="Beliveau C."/>
            <person name="Gagne P."/>
            <person name="Picq S."/>
            <person name="Vernygora O."/>
            <person name="Keeling C.I."/>
            <person name="Pinkney K."/>
            <person name="Doucet D."/>
            <person name="Wen F."/>
            <person name="Johnston J.S."/>
            <person name="Maaroufi H."/>
            <person name="Boyle B."/>
            <person name="Laroche J."/>
            <person name="Dewar K."/>
            <person name="Juretic N."/>
            <person name="Blackburn G."/>
            <person name="Nisole A."/>
            <person name="Brunet B."/>
            <person name="Brandao M."/>
            <person name="Lumley L."/>
            <person name="Duan J."/>
            <person name="Quan G."/>
            <person name="Lucarotti C.J."/>
            <person name="Roe A.D."/>
            <person name="Sperling F.A.H."/>
            <person name="Levesque R.C."/>
            <person name="Cusson M."/>
        </authorList>
    </citation>
    <scope>NUCLEOTIDE SEQUENCE [LARGE SCALE GENOMIC DNA]</scope>
    <source>
        <strain evidence="1">Glfc:IPQL:Cfum</strain>
    </source>
</reference>
<evidence type="ECO:0000313" key="1">
    <source>
        <dbReference type="EMBL" id="KAI8431662.1"/>
    </source>
</evidence>
<comment type="caution">
    <text evidence="1">The sequence shown here is derived from an EMBL/GenBank/DDBJ whole genome shotgun (WGS) entry which is preliminary data.</text>
</comment>
<protein>
    <submittedName>
        <fullName evidence="1">Uncharacterized protein</fullName>
    </submittedName>
</protein>
<evidence type="ECO:0000313" key="2">
    <source>
        <dbReference type="Proteomes" id="UP001064048"/>
    </source>
</evidence>
<gene>
    <name evidence="1" type="ORF">MSG28_016141</name>
</gene>